<gene>
    <name evidence="1" type="ORF">L207DRAFT_605643</name>
</gene>
<name>A0A2J6R5K7_HYAVF</name>
<organism evidence="1 2">
    <name type="scientific">Hyaloscypha variabilis (strain UAMH 11265 / GT02V1 / F)</name>
    <name type="common">Meliniomyces variabilis</name>
    <dbReference type="NCBI Taxonomy" id="1149755"/>
    <lineage>
        <taxon>Eukaryota</taxon>
        <taxon>Fungi</taxon>
        <taxon>Dikarya</taxon>
        <taxon>Ascomycota</taxon>
        <taxon>Pezizomycotina</taxon>
        <taxon>Leotiomycetes</taxon>
        <taxon>Helotiales</taxon>
        <taxon>Hyaloscyphaceae</taxon>
        <taxon>Hyaloscypha</taxon>
        <taxon>Hyaloscypha variabilis</taxon>
    </lineage>
</organism>
<reference evidence="1 2" key="1">
    <citation type="submission" date="2016-04" db="EMBL/GenBank/DDBJ databases">
        <title>A degradative enzymes factory behind the ericoid mycorrhizal symbiosis.</title>
        <authorList>
            <consortium name="DOE Joint Genome Institute"/>
            <person name="Martino E."/>
            <person name="Morin E."/>
            <person name="Grelet G."/>
            <person name="Kuo A."/>
            <person name="Kohler A."/>
            <person name="Daghino S."/>
            <person name="Barry K."/>
            <person name="Choi C."/>
            <person name="Cichocki N."/>
            <person name="Clum A."/>
            <person name="Copeland A."/>
            <person name="Hainaut M."/>
            <person name="Haridas S."/>
            <person name="Labutti K."/>
            <person name="Lindquist E."/>
            <person name="Lipzen A."/>
            <person name="Khouja H.-R."/>
            <person name="Murat C."/>
            <person name="Ohm R."/>
            <person name="Olson A."/>
            <person name="Spatafora J."/>
            <person name="Veneault-Fourrey C."/>
            <person name="Henrissat B."/>
            <person name="Grigoriev I."/>
            <person name="Martin F."/>
            <person name="Perotto S."/>
        </authorList>
    </citation>
    <scope>NUCLEOTIDE SEQUENCE [LARGE SCALE GENOMIC DNA]</scope>
    <source>
        <strain evidence="1 2">F</strain>
    </source>
</reference>
<dbReference type="AlphaFoldDB" id="A0A2J6R5K7"/>
<proteinExistence type="predicted"/>
<keyword evidence="2" id="KW-1185">Reference proteome</keyword>
<evidence type="ECO:0000313" key="1">
    <source>
        <dbReference type="EMBL" id="PMD33810.1"/>
    </source>
</evidence>
<dbReference type="EMBL" id="KZ613955">
    <property type="protein sequence ID" value="PMD33810.1"/>
    <property type="molecule type" value="Genomic_DNA"/>
</dbReference>
<evidence type="ECO:0000313" key="2">
    <source>
        <dbReference type="Proteomes" id="UP000235786"/>
    </source>
</evidence>
<protein>
    <submittedName>
        <fullName evidence="1">Uncharacterized protein</fullName>
    </submittedName>
</protein>
<dbReference type="Proteomes" id="UP000235786">
    <property type="component" value="Unassembled WGS sequence"/>
</dbReference>
<accession>A0A2J6R5K7</accession>
<sequence>MQILSRALLWLEAAEPRWVGRERWWHGDPGQPQILGDSSPGLQQCASRAGCSHSCPAGPGVQDEATMLVRIGRDRRYAEMSSEKVLLWAVTEEELTNTGAREIERYTSQFRAGDSSSGGNAVFWGWNMEDREWHGARASLGHLPQPESSHVWTLYIIVGDCTRKKN</sequence>